<accession>A0ABS8HYT7</accession>
<name>A0ABS8HYT7_9FIRM</name>
<keyword evidence="2" id="KW-1003">Cell membrane</keyword>
<evidence type="ECO:0000256" key="4">
    <source>
        <dbReference type="ARBA" id="ARBA00022989"/>
    </source>
</evidence>
<dbReference type="PANTHER" id="PTHR30086:SF14">
    <property type="entry name" value="HOMOSERINE_HOMOSERINE LACTONE EFFLUX PROTEIN"/>
    <property type="match status" value="1"/>
</dbReference>
<evidence type="ECO:0000256" key="5">
    <source>
        <dbReference type="ARBA" id="ARBA00023136"/>
    </source>
</evidence>
<keyword evidence="5 6" id="KW-0472">Membrane</keyword>
<sequence>MLLALVGVGAIISASLLAFNIVKVIGIIYLIYIGVKMWVDSSEISISSKIDKPSSKMSELKSGFLISFLNPKVIIFFSSFIPQYIDKEKPFFIKPFFWVEYIYY</sequence>
<feature type="transmembrane region" description="Helical" evidence="6">
    <location>
        <begin position="64"/>
        <end position="85"/>
    </location>
</feature>
<protein>
    <submittedName>
        <fullName evidence="7">LysE family transporter</fullName>
    </submittedName>
</protein>
<feature type="transmembrane region" description="Helical" evidence="6">
    <location>
        <begin position="6"/>
        <end position="32"/>
    </location>
</feature>
<evidence type="ECO:0000256" key="6">
    <source>
        <dbReference type="SAM" id="Phobius"/>
    </source>
</evidence>
<keyword evidence="3 6" id="KW-0812">Transmembrane</keyword>
<keyword evidence="4 6" id="KW-1133">Transmembrane helix</keyword>
<gene>
    <name evidence="7" type="ORF">LMF89_23460</name>
</gene>
<proteinExistence type="predicted"/>
<dbReference type="EMBL" id="JAJHJB010000057">
    <property type="protein sequence ID" value="MCC5468300.1"/>
    <property type="molecule type" value="Genomic_DNA"/>
</dbReference>
<keyword evidence="8" id="KW-1185">Reference proteome</keyword>
<organism evidence="7 8">
    <name type="scientific">Pelosinus baikalensis</name>
    <dbReference type="NCBI Taxonomy" id="2892015"/>
    <lineage>
        <taxon>Bacteria</taxon>
        <taxon>Bacillati</taxon>
        <taxon>Bacillota</taxon>
        <taxon>Negativicutes</taxon>
        <taxon>Selenomonadales</taxon>
        <taxon>Sporomusaceae</taxon>
        <taxon>Pelosinus</taxon>
    </lineage>
</organism>
<dbReference type="InterPro" id="IPR001123">
    <property type="entry name" value="LeuE-type"/>
</dbReference>
<comment type="caution">
    <text evidence="7">The sequence shown here is derived from an EMBL/GenBank/DDBJ whole genome shotgun (WGS) entry which is preliminary data.</text>
</comment>
<dbReference type="PANTHER" id="PTHR30086">
    <property type="entry name" value="ARGININE EXPORTER PROTEIN ARGO"/>
    <property type="match status" value="1"/>
</dbReference>
<evidence type="ECO:0000313" key="8">
    <source>
        <dbReference type="Proteomes" id="UP001165492"/>
    </source>
</evidence>
<dbReference type="Proteomes" id="UP001165492">
    <property type="component" value="Unassembled WGS sequence"/>
</dbReference>
<evidence type="ECO:0000313" key="7">
    <source>
        <dbReference type="EMBL" id="MCC5468300.1"/>
    </source>
</evidence>
<dbReference type="Pfam" id="PF01810">
    <property type="entry name" value="LysE"/>
    <property type="match status" value="1"/>
</dbReference>
<reference evidence="7" key="1">
    <citation type="submission" date="2021-11" db="EMBL/GenBank/DDBJ databases">
        <title>Description of a new species Pelosinus isolated from the bottom sediments of Lake Baikal.</title>
        <authorList>
            <person name="Zakharyuk A."/>
        </authorList>
    </citation>
    <scope>NUCLEOTIDE SEQUENCE</scope>
    <source>
        <strain evidence="7">Bkl1</strain>
    </source>
</reference>
<evidence type="ECO:0000256" key="2">
    <source>
        <dbReference type="ARBA" id="ARBA00022475"/>
    </source>
</evidence>
<evidence type="ECO:0000256" key="3">
    <source>
        <dbReference type="ARBA" id="ARBA00022692"/>
    </source>
</evidence>
<evidence type="ECO:0000256" key="1">
    <source>
        <dbReference type="ARBA" id="ARBA00004651"/>
    </source>
</evidence>
<comment type="subcellular location">
    <subcellularLocation>
        <location evidence="1">Cell membrane</location>
        <topology evidence="1">Multi-pass membrane protein</topology>
    </subcellularLocation>
</comment>